<dbReference type="InterPro" id="IPR019734">
    <property type="entry name" value="TPR_rpt"/>
</dbReference>
<dbReference type="EMBL" id="JAMPKK010000022">
    <property type="protein sequence ID" value="MEP0865179.1"/>
    <property type="molecule type" value="Genomic_DNA"/>
</dbReference>
<name>A0ABV0JQ20_9CYAN</name>
<accession>A0ABV0JQ20</accession>
<evidence type="ECO:0000256" key="2">
    <source>
        <dbReference type="SAM" id="Phobius"/>
    </source>
</evidence>
<dbReference type="Gene3D" id="1.25.40.10">
    <property type="entry name" value="Tetratricopeptide repeat domain"/>
    <property type="match status" value="1"/>
</dbReference>
<comment type="caution">
    <text evidence="3">The sequence shown here is derived from an EMBL/GenBank/DDBJ whole genome shotgun (WGS) entry which is preliminary data.</text>
</comment>
<dbReference type="PANTHER" id="PTHR10098">
    <property type="entry name" value="RAPSYN-RELATED"/>
    <property type="match status" value="1"/>
</dbReference>
<dbReference type="SMART" id="SM00028">
    <property type="entry name" value="TPR"/>
    <property type="match status" value="6"/>
</dbReference>
<keyword evidence="2" id="KW-0472">Membrane</keyword>
<organism evidence="3 4">
    <name type="scientific">Funiculus sociatus GB2-A5</name>
    <dbReference type="NCBI Taxonomy" id="2933946"/>
    <lineage>
        <taxon>Bacteria</taxon>
        <taxon>Bacillati</taxon>
        <taxon>Cyanobacteriota</taxon>
        <taxon>Cyanophyceae</taxon>
        <taxon>Coleofasciculales</taxon>
        <taxon>Coleofasciculaceae</taxon>
        <taxon>Funiculus</taxon>
    </lineage>
</organism>
<dbReference type="SUPFAM" id="SSF48452">
    <property type="entry name" value="TPR-like"/>
    <property type="match status" value="2"/>
</dbReference>
<gene>
    <name evidence="3" type="ORF">NDI37_11950</name>
</gene>
<keyword evidence="2" id="KW-0812">Transmembrane</keyword>
<keyword evidence="1" id="KW-0802">TPR repeat</keyword>
<keyword evidence="2" id="KW-1133">Transmembrane helix</keyword>
<reference evidence="3 4" key="1">
    <citation type="submission" date="2022-04" db="EMBL/GenBank/DDBJ databases">
        <title>Positive selection, recombination, and allopatry shape intraspecific diversity of widespread and dominant cyanobacteria.</title>
        <authorList>
            <person name="Wei J."/>
            <person name="Shu W."/>
            <person name="Hu C."/>
        </authorList>
    </citation>
    <scope>NUCLEOTIDE SEQUENCE [LARGE SCALE GENOMIC DNA]</scope>
    <source>
        <strain evidence="3 4">GB2-A5</strain>
    </source>
</reference>
<protein>
    <submittedName>
        <fullName evidence="3">Tetratricopeptide repeat protein</fullName>
    </submittedName>
</protein>
<sequence length="477" mass="53821">MSYRERGWLSAVSLGLKPQLNRAIRLKQTSCTNKPWRLEIAPIQTKSAQPDLRQVEGFETHAGGFCLSRRSFNRPVENAARYQLKPTKNFLKSIRFNKLNLLASESILRQGNQKEDLPVVGKGLRKYGLIRTESWNLLLVSFYLLLVAFFFSAPKAAKAVSIDQQLSIPLNNGTQTTDREDADALLRLGGQEEQKGNLEKAIPYWLQALELYQRIGDKEAIGLTYDFLGITYGKLGRYIEAEDALRRRLAVARDRQDFQGQIYGLNNLGTLLLQRSAVDAAIVSFSEAARIAQSIKSLPGEGLSLSNLGLATASAGDYYQAIKRYEEALIFRRRGDDPLGEANTQNNLGDAYLATEKYRDSLLAYRAAQRLGRQTRDRSTQIRAIDGQVAIYSRLRQYPVAFELLDQRLTLAQESQNLRQELRTLALLAQLYQASGNNPTAQTFYERAIILARSLGDEQQEAFLINDLAQIRFTRTK</sequence>
<dbReference type="Proteomes" id="UP001442494">
    <property type="component" value="Unassembled WGS sequence"/>
</dbReference>
<evidence type="ECO:0000256" key="1">
    <source>
        <dbReference type="PROSITE-ProRule" id="PRU00339"/>
    </source>
</evidence>
<dbReference type="InterPro" id="IPR011990">
    <property type="entry name" value="TPR-like_helical_dom_sf"/>
</dbReference>
<dbReference type="PROSITE" id="PS50005">
    <property type="entry name" value="TPR"/>
    <property type="match status" value="1"/>
</dbReference>
<keyword evidence="4" id="KW-1185">Reference proteome</keyword>
<dbReference type="RefSeq" id="WP_190419178.1">
    <property type="nucleotide sequence ID" value="NZ_JAMPKK010000022.1"/>
</dbReference>
<dbReference type="Pfam" id="PF13176">
    <property type="entry name" value="TPR_7"/>
    <property type="match status" value="1"/>
</dbReference>
<feature type="transmembrane region" description="Helical" evidence="2">
    <location>
        <begin position="135"/>
        <end position="153"/>
    </location>
</feature>
<proteinExistence type="predicted"/>
<evidence type="ECO:0000313" key="3">
    <source>
        <dbReference type="EMBL" id="MEP0865179.1"/>
    </source>
</evidence>
<feature type="repeat" description="TPR" evidence="1">
    <location>
        <begin position="182"/>
        <end position="215"/>
    </location>
</feature>
<evidence type="ECO:0000313" key="4">
    <source>
        <dbReference type="Proteomes" id="UP001442494"/>
    </source>
</evidence>
<dbReference type="Pfam" id="PF13424">
    <property type="entry name" value="TPR_12"/>
    <property type="match status" value="2"/>
</dbReference>